<gene>
    <name evidence="1" type="ORF">H9895_04455</name>
</gene>
<dbReference type="GO" id="GO:0004386">
    <property type="term" value="F:helicase activity"/>
    <property type="evidence" value="ECO:0007669"/>
    <property type="project" value="UniProtKB-KW"/>
</dbReference>
<comment type="caution">
    <text evidence="1">The sequence shown here is derived from an EMBL/GenBank/DDBJ whole genome shotgun (WGS) entry which is preliminary data.</text>
</comment>
<proteinExistence type="predicted"/>
<accession>A0A9D1PM36</accession>
<feature type="non-terminal residue" evidence="1">
    <location>
        <position position="1"/>
    </location>
</feature>
<keyword evidence="1" id="KW-0378">Hydrolase</keyword>
<dbReference type="AlphaFoldDB" id="A0A9D1PM36"/>
<reference evidence="1" key="1">
    <citation type="journal article" date="2021" name="PeerJ">
        <title>Extensive microbial diversity within the chicken gut microbiome revealed by metagenomics and culture.</title>
        <authorList>
            <person name="Gilroy R."/>
            <person name="Ravi A."/>
            <person name="Getino M."/>
            <person name="Pursley I."/>
            <person name="Horton D.L."/>
            <person name="Alikhan N.F."/>
            <person name="Baker D."/>
            <person name="Gharbi K."/>
            <person name="Hall N."/>
            <person name="Watson M."/>
            <person name="Adriaenssens E.M."/>
            <person name="Foster-Nyarko E."/>
            <person name="Jarju S."/>
            <person name="Secka A."/>
            <person name="Antonio M."/>
            <person name="Oren A."/>
            <person name="Chaudhuri R.R."/>
            <person name="La Ragione R."/>
            <person name="Hildebrand F."/>
            <person name="Pallen M.J."/>
        </authorList>
    </citation>
    <scope>NUCLEOTIDE SEQUENCE</scope>
    <source>
        <strain evidence="1">CHK169-2315</strain>
    </source>
</reference>
<keyword evidence="1" id="KW-0347">Helicase</keyword>
<dbReference type="EMBL" id="DXHX01000064">
    <property type="protein sequence ID" value="HIV74316.1"/>
    <property type="molecule type" value="Genomic_DNA"/>
</dbReference>
<sequence>TIGGDSKPKYIIHQDGDLFTTFILEGIKSALMPSENYTKGENSIISFHLRSNSDELDTKIAALGIGESKKLLNYQIVGGNNPQIYLRMNSVYPLETAIKKGDFYQNSILKDVQIKHYTSVEMLKYLFTKKQTGGTKKERILNYSEWFWDNIENYFMGIIPNEVKNALNKTKD</sequence>
<evidence type="ECO:0000313" key="2">
    <source>
        <dbReference type="Proteomes" id="UP000823937"/>
    </source>
</evidence>
<evidence type="ECO:0000313" key="1">
    <source>
        <dbReference type="EMBL" id="HIV74316.1"/>
    </source>
</evidence>
<keyword evidence="1" id="KW-0547">Nucleotide-binding</keyword>
<protein>
    <submittedName>
        <fullName evidence="1">ATP-dependent DNA helicase RecQ</fullName>
    </submittedName>
</protein>
<reference evidence="1" key="2">
    <citation type="submission" date="2021-04" db="EMBL/GenBank/DDBJ databases">
        <authorList>
            <person name="Gilroy R."/>
        </authorList>
    </citation>
    <scope>NUCLEOTIDE SEQUENCE</scope>
    <source>
        <strain evidence="1">CHK169-2315</strain>
    </source>
</reference>
<name>A0A9D1PM36_9BACI</name>
<keyword evidence="1" id="KW-0067">ATP-binding</keyword>
<organism evidence="1 2">
    <name type="scientific">Candidatus Pseudogracilibacillus intestinigallinarum</name>
    <dbReference type="NCBI Taxonomy" id="2838742"/>
    <lineage>
        <taxon>Bacteria</taxon>
        <taxon>Bacillati</taxon>
        <taxon>Bacillota</taxon>
        <taxon>Bacilli</taxon>
        <taxon>Bacillales</taxon>
        <taxon>Bacillaceae</taxon>
        <taxon>Pseudogracilibacillus</taxon>
    </lineage>
</organism>
<dbReference type="Proteomes" id="UP000823937">
    <property type="component" value="Unassembled WGS sequence"/>
</dbReference>